<comment type="caution">
    <text evidence="5">The sequence shown here is derived from an EMBL/GenBank/DDBJ whole genome shotgun (WGS) entry which is preliminary data.</text>
</comment>
<keyword evidence="2 5" id="KW-0808">Transferase</keyword>
<evidence type="ECO:0000313" key="6">
    <source>
        <dbReference type="Proteomes" id="UP000034837"/>
    </source>
</evidence>
<name>A0A0G1A6G0_9BACT</name>
<feature type="domain" description="Release factor glutamine methyltransferase N-terminal" evidence="4">
    <location>
        <begin position="6"/>
        <end position="73"/>
    </location>
</feature>
<evidence type="ECO:0000313" key="5">
    <source>
        <dbReference type="EMBL" id="KKS56642.1"/>
    </source>
</evidence>
<accession>A0A0G1A6G0</accession>
<proteinExistence type="predicted"/>
<dbReference type="InterPro" id="IPR040758">
    <property type="entry name" value="PrmC_N"/>
</dbReference>
<dbReference type="PANTHER" id="PTHR18895:SF74">
    <property type="entry name" value="MTRF1L RELEASE FACTOR GLUTAMINE METHYLTRANSFERASE"/>
    <property type="match status" value="1"/>
</dbReference>
<dbReference type="InterPro" id="IPR050320">
    <property type="entry name" value="N5-glutamine_MTase"/>
</dbReference>
<protein>
    <submittedName>
        <fullName evidence="5">Release factor glutamine methyltransferase</fullName>
    </submittedName>
</protein>
<dbReference type="Gene3D" id="3.40.50.150">
    <property type="entry name" value="Vaccinia Virus protein VP39"/>
    <property type="match status" value="1"/>
</dbReference>
<dbReference type="GO" id="GO:0008276">
    <property type="term" value="F:protein methyltransferase activity"/>
    <property type="evidence" value="ECO:0007669"/>
    <property type="project" value="InterPro"/>
</dbReference>
<keyword evidence="1 5" id="KW-0489">Methyltransferase</keyword>
<dbReference type="InterPro" id="IPR004556">
    <property type="entry name" value="HemK-like"/>
</dbReference>
<gene>
    <name evidence="5" type="ORF">UV20_C0008G0018</name>
</gene>
<dbReference type="PATRIC" id="fig|1619039.3.peg.896"/>
<evidence type="ECO:0000256" key="1">
    <source>
        <dbReference type="ARBA" id="ARBA00022603"/>
    </source>
</evidence>
<dbReference type="AlphaFoldDB" id="A0A0G1A6G0"/>
<dbReference type="PANTHER" id="PTHR18895">
    <property type="entry name" value="HEMK METHYLTRANSFERASE"/>
    <property type="match status" value="1"/>
</dbReference>
<organism evidence="5 6">
    <name type="scientific">Candidatus Magasanikbacteria bacterium GW2011_GWA2_42_32</name>
    <dbReference type="NCBI Taxonomy" id="1619039"/>
    <lineage>
        <taxon>Bacteria</taxon>
        <taxon>Candidatus Magasanikiibacteriota</taxon>
    </lineage>
</organism>
<dbReference type="Pfam" id="PF17827">
    <property type="entry name" value="PrmC_N"/>
    <property type="match status" value="1"/>
</dbReference>
<dbReference type="NCBIfam" id="TIGR00536">
    <property type="entry name" value="hemK_fam"/>
    <property type="match status" value="1"/>
</dbReference>
<dbReference type="Gene3D" id="1.10.8.10">
    <property type="entry name" value="DNA helicase RuvA subunit, C-terminal domain"/>
    <property type="match status" value="1"/>
</dbReference>
<keyword evidence="3" id="KW-0949">S-adenosyl-L-methionine</keyword>
<dbReference type="InterPro" id="IPR019874">
    <property type="entry name" value="RF_methyltr_PrmC"/>
</dbReference>
<sequence length="298" mass="33795">MTIQTAWQWGYKNLQKKSTSASLDTEVLLSFVIKKPKEFLYTHPEKKITARQFKKINQKIKLRSKNWPIAYLISRQGFYGLDFLVDKNVLIPRPETELIVEEAIKTIKAAEENKQKIILIDIGTGSGCIPITIGKKIHSHFSSSSASGKKSVLKILATDISSPALKIARHNAQKHKIKIQFLKRNLLGGFLNSPILNSQSTLIITANLPYLTAKQMREKTIQKEPRQALFGGKDGLYYYQQLLEQLNKIKPAQAIVFLEIDPAQNKKIQSLIKKILPGTQVEIKKDLAKKDRLVIIKI</sequence>
<dbReference type="InterPro" id="IPR029063">
    <property type="entry name" value="SAM-dependent_MTases_sf"/>
</dbReference>
<dbReference type="EMBL" id="LCDO01000008">
    <property type="protein sequence ID" value="KKS56642.1"/>
    <property type="molecule type" value="Genomic_DNA"/>
</dbReference>
<evidence type="ECO:0000259" key="4">
    <source>
        <dbReference type="Pfam" id="PF17827"/>
    </source>
</evidence>
<dbReference type="SUPFAM" id="SSF53335">
    <property type="entry name" value="S-adenosyl-L-methionine-dependent methyltransferases"/>
    <property type="match status" value="1"/>
</dbReference>
<evidence type="ECO:0000256" key="3">
    <source>
        <dbReference type="ARBA" id="ARBA00022691"/>
    </source>
</evidence>
<reference evidence="5 6" key="1">
    <citation type="journal article" date="2015" name="Nature">
        <title>rRNA introns, odd ribosomes, and small enigmatic genomes across a large radiation of phyla.</title>
        <authorList>
            <person name="Brown C.T."/>
            <person name="Hug L.A."/>
            <person name="Thomas B.C."/>
            <person name="Sharon I."/>
            <person name="Castelle C.J."/>
            <person name="Singh A."/>
            <person name="Wilkins M.J."/>
            <person name="Williams K.H."/>
            <person name="Banfield J.F."/>
        </authorList>
    </citation>
    <scope>NUCLEOTIDE SEQUENCE [LARGE SCALE GENOMIC DNA]</scope>
</reference>
<dbReference type="Proteomes" id="UP000034837">
    <property type="component" value="Unassembled WGS sequence"/>
</dbReference>
<dbReference type="NCBIfam" id="TIGR03534">
    <property type="entry name" value="RF_mod_PrmC"/>
    <property type="match status" value="1"/>
</dbReference>
<evidence type="ECO:0000256" key="2">
    <source>
        <dbReference type="ARBA" id="ARBA00022679"/>
    </source>
</evidence>
<dbReference type="GO" id="GO:0032259">
    <property type="term" value="P:methylation"/>
    <property type="evidence" value="ECO:0007669"/>
    <property type="project" value="UniProtKB-KW"/>
</dbReference>